<evidence type="ECO:0000259" key="7">
    <source>
        <dbReference type="Pfam" id="PF00892"/>
    </source>
</evidence>
<evidence type="ECO:0000256" key="2">
    <source>
        <dbReference type="ARBA" id="ARBA00007635"/>
    </source>
</evidence>
<keyword evidence="3 6" id="KW-0812">Transmembrane</keyword>
<evidence type="ECO:0000256" key="5">
    <source>
        <dbReference type="ARBA" id="ARBA00023136"/>
    </source>
</evidence>
<feature type="transmembrane region" description="Helical" evidence="6">
    <location>
        <begin position="41"/>
        <end position="60"/>
    </location>
</feature>
<feature type="transmembrane region" description="Helical" evidence="6">
    <location>
        <begin position="277"/>
        <end position="298"/>
    </location>
</feature>
<dbReference type="Gramene" id="A03p61140.2_BraZ1">
    <property type="protein sequence ID" value="A03p61140.2_BraZ1.CDS"/>
    <property type="gene ID" value="A03g61140.2_BraZ1"/>
</dbReference>
<dbReference type="GO" id="GO:0016020">
    <property type="term" value="C:membrane"/>
    <property type="evidence" value="ECO:0007669"/>
    <property type="project" value="UniProtKB-SubCell"/>
</dbReference>
<feature type="transmembrane region" description="Helical" evidence="6">
    <location>
        <begin position="72"/>
        <end position="90"/>
    </location>
</feature>
<dbReference type="InterPro" id="IPR037185">
    <property type="entry name" value="EmrE-like"/>
</dbReference>
<evidence type="ECO:0000256" key="6">
    <source>
        <dbReference type="SAM" id="Phobius"/>
    </source>
</evidence>
<feature type="domain" description="EamA" evidence="7">
    <location>
        <begin position="183"/>
        <end position="320"/>
    </location>
</feature>
<feature type="transmembrane region" description="Helical" evidence="6">
    <location>
        <begin position="544"/>
        <end position="562"/>
    </location>
</feature>
<sequence length="605" mass="66530">MGNVEEYKPVIAMLGLQLCYAGVTLTSEATLVNGLSPRVFILYRQAFATIFIFPFILFSRGRSKISNLDRRSFSLIFMASLIGITLYQNLYFEGIYLASSSMGSAMCNMIPAFTFVVSFLAGYEKVNFRNIRGLAKILGTVICVVGAVSMALIRGPKILNSEFSLPIAKSLLGDIKDQNLWLLGCLLVFVSTLCWSFSLIVQVPISAYYPDHLSLSAWLCLFSTIQCAIITFFLEKDPKAWILHSYSELATCLYAGVVTSALSTTVQAWVISQRGPLFSAMFSPLATVIVTILASMFLKEEMYTGGQVFATIFIFPFLYFSSITMNQNLYCEGIYLASSTTGSAMCNIIPALTFLISYLAGYETVNIRNVRGLAKISGTVLCVVGAISMTLLRGPKILNSESTLPLENSLLGDLADQNMWLIGCLCVFASTVCYSLWLTFQVPVSAYYPDHLSLSAWMCLFGTIQCAVVTFFFDKDPNAWIIHSYSELATCLYAGVVSSALAFTVQAWVISKRGPLFSAMFNPLCTVIVTILASLILKEEMFTGSLIGGICVIMGLYIVLWGKAEDVMINQEQRDITNNSEVKIQIEDSSNTVNCNGDLKNPLLS</sequence>
<reference evidence="8 9" key="1">
    <citation type="submission" date="2021-07" db="EMBL/GenBank/DDBJ databases">
        <authorList>
            <consortium name="Genoscope - CEA"/>
            <person name="William W."/>
        </authorList>
    </citation>
    <scope>NUCLEOTIDE SEQUENCE [LARGE SCALE GENOMIC DNA]</scope>
</reference>
<feature type="transmembrane region" description="Helical" evidence="6">
    <location>
        <begin position="334"/>
        <end position="360"/>
    </location>
</feature>
<organism evidence="8 9">
    <name type="scientific">Brassica campestris</name>
    <name type="common">Field mustard</name>
    <dbReference type="NCBI Taxonomy" id="3711"/>
    <lineage>
        <taxon>Eukaryota</taxon>
        <taxon>Viridiplantae</taxon>
        <taxon>Streptophyta</taxon>
        <taxon>Embryophyta</taxon>
        <taxon>Tracheophyta</taxon>
        <taxon>Spermatophyta</taxon>
        <taxon>Magnoliopsida</taxon>
        <taxon>eudicotyledons</taxon>
        <taxon>Gunneridae</taxon>
        <taxon>Pentapetalae</taxon>
        <taxon>rosids</taxon>
        <taxon>malvids</taxon>
        <taxon>Brassicales</taxon>
        <taxon>Brassicaceae</taxon>
        <taxon>Brassiceae</taxon>
        <taxon>Brassica</taxon>
    </lineage>
</organism>
<evidence type="ECO:0000256" key="1">
    <source>
        <dbReference type="ARBA" id="ARBA00004141"/>
    </source>
</evidence>
<feature type="transmembrane region" description="Helical" evidence="6">
    <location>
        <begin position="102"/>
        <end position="121"/>
    </location>
</feature>
<feature type="transmembrane region" description="Helical" evidence="6">
    <location>
        <begin position="246"/>
        <end position="270"/>
    </location>
</feature>
<evidence type="ECO:0000313" key="8">
    <source>
        <dbReference type="EMBL" id="CAG7884771.1"/>
    </source>
</evidence>
<feature type="transmembrane region" description="Helical" evidence="6">
    <location>
        <begin position="133"/>
        <end position="153"/>
    </location>
</feature>
<feature type="transmembrane region" description="Helical" evidence="6">
    <location>
        <begin position="180"/>
        <end position="201"/>
    </location>
</feature>
<name>A0A8D9LS63_BRACM</name>
<feature type="transmembrane region" description="Helical" evidence="6">
    <location>
        <begin position="516"/>
        <end position="537"/>
    </location>
</feature>
<dbReference type="GO" id="GO:0022857">
    <property type="term" value="F:transmembrane transporter activity"/>
    <property type="evidence" value="ECO:0007669"/>
    <property type="project" value="InterPro"/>
</dbReference>
<dbReference type="Proteomes" id="UP000694005">
    <property type="component" value="Chromosome A03"/>
</dbReference>
<dbReference type="InterPro" id="IPR000620">
    <property type="entry name" value="EamA_dom"/>
</dbReference>
<feature type="transmembrane region" description="Helical" evidence="6">
    <location>
        <begin position="452"/>
        <end position="473"/>
    </location>
</feature>
<keyword evidence="5 6" id="KW-0472">Membrane</keyword>
<feature type="transmembrane region" description="Helical" evidence="6">
    <location>
        <begin position="213"/>
        <end position="234"/>
    </location>
</feature>
<dbReference type="InterPro" id="IPR030184">
    <property type="entry name" value="WAT1-related"/>
</dbReference>
<feature type="transmembrane region" description="Helical" evidence="6">
    <location>
        <begin position="304"/>
        <end position="322"/>
    </location>
</feature>
<protein>
    <recommendedName>
        <fullName evidence="7">EamA domain-containing protein</fullName>
    </recommendedName>
</protein>
<dbReference type="EMBL" id="LS974619">
    <property type="protein sequence ID" value="CAG7884771.1"/>
    <property type="molecule type" value="Genomic_DNA"/>
</dbReference>
<evidence type="ECO:0000256" key="3">
    <source>
        <dbReference type="ARBA" id="ARBA00022692"/>
    </source>
</evidence>
<feature type="domain" description="EamA" evidence="7">
    <location>
        <begin position="422"/>
        <end position="560"/>
    </location>
</feature>
<feature type="transmembrane region" description="Helical" evidence="6">
    <location>
        <begin position="485"/>
        <end position="510"/>
    </location>
</feature>
<comment type="subcellular location">
    <subcellularLocation>
        <location evidence="1">Membrane</location>
        <topology evidence="1">Multi-pass membrane protein</topology>
    </subcellularLocation>
</comment>
<evidence type="ECO:0000256" key="4">
    <source>
        <dbReference type="ARBA" id="ARBA00022989"/>
    </source>
</evidence>
<dbReference type="PANTHER" id="PTHR31218">
    <property type="entry name" value="WAT1-RELATED PROTEIN"/>
    <property type="match status" value="1"/>
</dbReference>
<comment type="similarity">
    <text evidence="2">Belongs to the drug/metabolite transporter (DMT) superfamily. Plant drug/metabolite exporter (P-DME) (TC 2.A.7.4) family.</text>
</comment>
<dbReference type="Pfam" id="PF00892">
    <property type="entry name" value="EamA"/>
    <property type="match status" value="3"/>
</dbReference>
<dbReference type="SUPFAM" id="SSF103481">
    <property type="entry name" value="Multidrug resistance efflux transporter EmrE"/>
    <property type="match status" value="2"/>
</dbReference>
<dbReference type="AlphaFoldDB" id="A0A8D9LS63"/>
<feature type="transmembrane region" description="Helical" evidence="6">
    <location>
        <begin position="419"/>
        <end position="440"/>
    </location>
</feature>
<proteinExistence type="inferred from homology"/>
<gene>
    <name evidence="8" type="ORF">BRAPAZ1V2_A03P61140.2</name>
</gene>
<feature type="domain" description="EamA" evidence="7">
    <location>
        <begin position="10"/>
        <end position="145"/>
    </location>
</feature>
<accession>A0A8D9LS63</accession>
<evidence type="ECO:0000313" key="9">
    <source>
        <dbReference type="Proteomes" id="UP000694005"/>
    </source>
</evidence>
<keyword evidence="4 6" id="KW-1133">Transmembrane helix</keyword>